<evidence type="ECO:0000313" key="1">
    <source>
        <dbReference type="EMBL" id="JAH36428.1"/>
    </source>
</evidence>
<proteinExistence type="predicted"/>
<dbReference type="EMBL" id="GBXM01072149">
    <property type="protein sequence ID" value="JAH36428.1"/>
    <property type="molecule type" value="Transcribed_RNA"/>
</dbReference>
<reference evidence="1" key="2">
    <citation type="journal article" date="2015" name="Fish Shellfish Immunol.">
        <title>Early steps in the European eel (Anguilla anguilla)-Vibrio vulnificus interaction in the gills: Role of the RtxA13 toxin.</title>
        <authorList>
            <person name="Callol A."/>
            <person name="Pajuelo D."/>
            <person name="Ebbesson L."/>
            <person name="Teles M."/>
            <person name="MacKenzie S."/>
            <person name="Amaro C."/>
        </authorList>
    </citation>
    <scope>NUCLEOTIDE SEQUENCE</scope>
</reference>
<name>A0A0E9S7C9_ANGAN</name>
<protein>
    <submittedName>
        <fullName evidence="1">Uncharacterized protein</fullName>
    </submittedName>
</protein>
<dbReference type="AlphaFoldDB" id="A0A0E9S7C9"/>
<sequence>MSIVFLSSKNVLKCDIVMNVQCTTRFLEESYVLCFNNIVH</sequence>
<reference evidence="1" key="1">
    <citation type="submission" date="2014-11" db="EMBL/GenBank/DDBJ databases">
        <authorList>
            <person name="Amaro Gonzalez C."/>
        </authorList>
    </citation>
    <scope>NUCLEOTIDE SEQUENCE</scope>
</reference>
<organism evidence="1">
    <name type="scientific">Anguilla anguilla</name>
    <name type="common">European freshwater eel</name>
    <name type="synonym">Muraena anguilla</name>
    <dbReference type="NCBI Taxonomy" id="7936"/>
    <lineage>
        <taxon>Eukaryota</taxon>
        <taxon>Metazoa</taxon>
        <taxon>Chordata</taxon>
        <taxon>Craniata</taxon>
        <taxon>Vertebrata</taxon>
        <taxon>Euteleostomi</taxon>
        <taxon>Actinopterygii</taxon>
        <taxon>Neopterygii</taxon>
        <taxon>Teleostei</taxon>
        <taxon>Anguilliformes</taxon>
        <taxon>Anguillidae</taxon>
        <taxon>Anguilla</taxon>
    </lineage>
</organism>
<accession>A0A0E9S7C9</accession>